<keyword evidence="2" id="KW-1185">Reference proteome</keyword>
<sequence>MPALKRRMLKGFPAFYLIYFKIFQNIIWCTKAGDQHQKNTMPSTRSRHRTQKWHYCYQLGASHKSSAFLTRFFAPLPIKTRQKHCKADGTALAIASSFTNFHHWSDHAKNHFLESRAHPDFTRRLLLL</sequence>
<reference evidence="1 2" key="1">
    <citation type="journal article" date="2019" name="Int. J. Syst. Evol. Microbiol.">
        <title>Undibacterium piscinae sp. nov., isolated from Korean shiner intestine.</title>
        <authorList>
            <person name="Lee S.Y."/>
            <person name="Kang W."/>
            <person name="Kim P.S."/>
            <person name="Kim H.S."/>
            <person name="Sung H."/>
            <person name="Shin N.R."/>
            <person name="Whon T.W."/>
            <person name="Yun J.H."/>
            <person name="Lee J.Y."/>
            <person name="Lee J.Y."/>
            <person name="Jung M.J."/>
            <person name="Jeong Y.S."/>
            <person name="Tak E.J."/>
            <person name="Han J.E."/>
            <person name="Hyun D.W."/>
            <person name="Kang M.S."/>
            <person name="Lee K.E."/>
            <person name="Lee B.H."/>
            <person name="Bae J.W."/>
        </authorList>
    </citation>
    <scope>NUCLEOTIDE SEQUENCE [LARGE SCALE GENOMIC DNA]</scope>
    <source>
        <strain evidence="1 2">S11R28</strain>
    </source>
</reference>
<evidence type="ECO:0000313" key="1">
    <source>
        <dbReference type="EMBL" id="QJQ04526.1"/>
    </source>
</evidence>
<evidence type="ECO:0000313" key="2">
    <source>
        <dbReference type="Proteomes" id="UP000274350"/>
    </source>
</evidence>
<proteinExistence type="predicted"/>
<name>A0A6M3ZZH4_9BURK</name>
<gene>
    <name evidence="1" type="ORF">EJG51_000190</name>
</gene>
<dbReference type="KEGG" id="upi:EJG51_000190"/>
<organism evidence="1 2">
    <name type="scientific">Undibacterium piscinae</name>
    <dbReference type="NCBI Taxonomy" id="2495591"/>
    <lineage>
        <taxon>Bacteria</taxon>
        <taxon>Pseudomonadati</taxon>
        <taxon>Pseudomonadota</taxon>
        <taxon>Betaproteobacteria</taxon>
        <taxon>Burkholderiales</taxon>
        <taxon>Oxalobacteraceae</taxon>
        <taxon>Undibacterium</taxon>
    </lineage>
</organism>
<dbReference type="EMBL" id="CP051152">
    <property type="protein sequence ID" value="QJQ04526.1"/>
    <property type="molecule type" value="Genomic_DNA"/>
</dbReference>
<protein>
    <submittedName>
        <fullName evidence="1">Uncharacterized protein</fullName>
    </submittedName>
</protein>
<dbReference type="AlphaFoldDB" id="A0A6M3ZZH4"/>
<accession>A0A6M3ZZH4</accession>
<dbReference type="Proteomes" id="UP000274350">
    <property type="component" value="Chromosome"/>
</dbReference>